<evidence type="ECO:0000313" key="3">
    <source>
        <dbReference type="Proteomes" id="UP000625804"/>
    </source>
</evidence>
<dbReference type="AlphaFoldDB" id="A0A8J8GER7"/>
<accession>A0A8J8GER7</accession>
<dbReference type="Pfam" id="PF12822">
    <property type="entry name" value="ECF_trnsprt"/>
    <property type="match status" value="1"/>
</dbReference>
<keyword evidence="3" id="KW-1185">Reference proteome</keyword>
<dbReference type="InterPro" id="IPR024529">
    <property type="entry name" value="ECF_trnsprt_substrate-spec"/>
</dbReference>
<evidence type="ECO:0000256" key="1">
    <source>
        <dbReference type="SAM" id="Phobius"/>
    </source>
</evidence>
<feature type="transmembrane region" description="Helical" evidence="1">
    <location>
        <begin position="73"/>
        <end position="92"/>
    </location>
</feature>
<organism evidence="2 3">
    <name type="scientific">Calidifontibacillus erzurumensis</name>
    <dbReference type="NCBI Taxonomy" id="2741433"/>
    <lineage>
        <taxon>Bacteria</taxon>
        <taxon>Bacillati</taxon>
        <taxon>Bacillota</taxon>
        <taxon>Bacilli</taxon>
        <taxon>Bacillales</taxon>
        <taxon>Bacillaceae</taxon>
        <taxon>Calidifontibacillus/Schinkia group</taxon>
        <taxon>Calidifontibacillus</taxon>
    </lineage>
</organism>
<feature type="transmembrane region" description="Helical" evidence="1">
    <location>
        <begin position="40"/>
        <end position="61"/>
    </location>
</feature>
<comment type="caution">
    <text evidence="2">The sequence shown here is derived from an EMBL/GenBank/DDBJ whole genome shotgun (WGS) entry which is preliminary data.</text>
</comment>
<reference evidence="2" key="1">
    <citation type="submission" date="2020-06" db="EMBL/GenBank/DDBJ databases">
        <title>A novel thermopfilic bacterium from Erzurum, Turkey.</title>
        <authorList>
            <person name="Adiguzel A."/>
            <person name="Ay H."/>
            <person name="Baltaci M.O."/>
        </authorList>
    </citation>
    <scope>NUCLEOTIDE SEQUENCE</scope>
    <source>
        <strain evidence="2">P2</strain>
    </source>
</reference>
<evidence type="ECO:0000313" key="2">
    <source>
        <dbReference type="EMBL" id="NSL50488.1"/>
    </source>
</evidence>
<dbReference type="EMBL" id="JABTTE010000001">
    <property type="protein sequence ID" value="NSL50488.1"/>
    <property type="molecule type" value="Genomic_DNA"/>
</dbReference>
<protein>
    <submittedName>
        <fullName evidence="2">ECF transporter S component</fullName>
    </submittedName>
</protein>
<feature type="transmembrane region" description="Helical" evidence="1">
    <location>
        <begin position="132"/>
        <end position="152"/>
    </location>
</feature>
<keyword evidence="1" id="KW-0812">Transmembrane</keyword>
<dbReference type="Proteomes" id="UP000625804">
    <property type="component" value="Unassembled WGS sequence"/>
</dbReference>
<feature type="transmembrane region" description="Helical" evidence="1">
    <location>
        <begin position="6"/>
        <end position="28"/>
    </location>
</feature>
<gene>
    <name evidence="2" type="ORF">HR057_01775</name>
</gene>
<keyword evidence="1" id="KW-1133">Transmembrane helix</keyword>
<sequence length="164" mass="17255">MKIKKLAILALFISFSVVGAMIKIPAMLIGSIALDSFPALVAAVVLGPMSGAIVSSIGHLVSAQLAGFPLGPFHILIAIEMALILLLFGYVYKKGKKLTSYILFFICNGFIAALPFIFILGTGFYVATMPSLVIGTLFNAIAAALVAPKIVAYKKLNAAEKGHV</sequence>
<dbReference type="GO" id="GO:0022857">
    <property type="term" value="F:transmembrane transporter activity"/>
    <property type="evidence" value="ECO:0007669"/>
    <property type="project" value="InterPro"/>
</dbReference>
<feature type="transmembrane region" description="Helical" evidence="1">
    <location>
        <begin position="101"/>
        <end position="126"/>
    </location>
</feature>
<keyword evidence="1" id="KW-0472">Membrane</keyword>
<dbReference type="RefSeq" id="WP_173729667.1">
    <property type="nucleotide sequence ID" value="NZ_JABTTE010000001.1"/>
</dbReference>
<dbReference type="Gene3D" id="1.10.1760.20">
    <property type="match status" value="1"/>
</dbReference>
<name>A0A8J8GER7_9BACI</name>
<proteinExistence type="predicted"/>